<evidence type="ECO:0000313" key="2">
    <source>
        <dbReference type="Proteomes" id="UP001379533"/>
    </source>
</evidence>
<dbReference type="NCBIfam" id="TIGR02276">
    <property type="entry name" value="beta_rpt_yvtn"/>
    <property type="match status" value="2"/>
</dbReference>
<dbReference type="InterPro" id="IPR015943">
    <property type="entry name" value="WD40/YVTN_repeat-like_dom_sf"/>
</dbReference>
<dbReference type="RefSeq" id="WP_394841499.1">
    <property type="nucleotide sequence ID" value="NZ_CP089982.1"/>
</dbReference>
<keyword evidence="2" id="KW-1185">Reference proteome</keyword>
<name>A0ABZ2K290_9BACT</name>
<reference evidence="1 2" key="1">
    <citation type="submission" date="2021-12" db="EMBL/GenBank/DDBJ databases">
        <title>Discovery of the Pendulisporaceae a myxobacterial family with distinct sporulation behavior and unique specialized metabolism.</title>
        <authorList>
            <person name="Garcia R."/>
            <person name="Popoff A."/>
            <person name="Bader C.D."/>
            <person name="Loehr J."/>
            <person name="Walesch S."/>
            <person name="Walt C."/>
            <person name="Boldt J."/>
            <person name="Bunk B."/>
            <person name="Haeckl F.J.F.P.J."/>
            <person name="Gunesch A.P."/>
            <person name="Birkelbach J."/>
            <person name="Nuebel U."/>
            <person name="Pietschmann T."/>
            <person name="Bach T."/>
            <person name="Mueller R."/>
        </authorList>
    </citation>
    <scope>NUCLEOTIDE SEQUENCE [LARGE SCALE GENOMIC DNA]</scope>
    <source>
        <strain evidence="1 2">MSr12523</strain>
    </source>
</reference>
<dbReference type="SUPFAM" id="SSF51004">
    <property type="entry name" value="C-terminal (heme d1) domain of cytochrome cd1-nitrite reductase"/>
    <property type="match status" value="1"/>
</dbReference>
<dbReference type="PANTHER" id="PTHR47197">
    <property type="entry name" value="PROTEIN NIRF"/>
    <property type="match status" value="1"/>
</dbReference>
<dbReference type="PANTHER" id="PTHR47197:SF3">
    <property type="entry name" value="DIHYDRO-HEME D1 DEHYDROGENASE"/>
    <property type="match status" value="1"/>
</dbReference>
<accession>A0ABZ2K290</accession>
<gene>
    <name evidence="1" type="ORF">LZC95_31045</name>
</gene>
<dbReference type="InterPro" id="IPR011048">
    <property type="entry name" value="Haem_d1_sf"/>
</dbReference>
<organism evidence="1 2">
    <name type="scientific">Pendulispora brunnea</name>
    <dbReference type="NCBI Taxonomy" id="2905690"/>
    <lineage>
        <taxon>Bacteria</taxon>
        <taxon>Pseudomonadati</taxon>
        <taxon>Myxococcota</taxon>
        <taxon>Myxococcia</taxon>
        <taxon>Myxococcales</taxon>
        <taxon>Sorangiineae</taxon>
        <taxon>Pendulisporaceae</taxon>
        <taxon>Pendulispora</taxon>
    </lineage>
</organism>
<protein>
    <submittedName>
        <fullName evidence="1">YncE family protein</fullName>
    </submittedName>
</protein>
<dbReference type="EMBL" id="CP089982">
    <property type="protein sequence ID" value="WXA90879.1"/>
    <property type="molecule type" value="Genomic_DNA"/>
</dbReference>
<proteinExistence type="predicted"/>
<dbReference type="InterPro" id="IPR011964">
    <property type="entry name" value="YVTN_b-propeller_repeat"/>
</dbReference>
<dbReference type="InterPro" id="IPR051200">
    <property type="entry name" value="Host-pathogen_enzymatic-act"/>
</dbReference>
<dbReference type="Gene3D" id="2.130.10.10">
    <property type="entry name" value="YVTN repeat-like/Quinoprotein amine dehydrogenase"/>
    <property type="match status" value="3"/>
</dbReference>
<sequence length="347" mass="36211">MLAASLFCVNACGSSTPVQNGETSLPSTEPIDRISYDALFVVNGGDNSISVIDTESLRIAGTIRIKDANFPHHIYLNRDGSKMLVAVPGTDLSGGHAGHGNGDTSTPGAVLLLDASNGSTLASRRLPTMNHNAIFSPNEAEIWTSQYDGFVLVLDPLSLATRSSVRVGNAPSEVTFSHDGRYGFVANTHSASVSIVDPVTKLVAKTIPVGDSPVGAWQGNNGMAYVDNETDGTLSVIDTLELKVVQVHRLGFTPGMAGLGPDGNVWVADTDHAKVAIRRADADEQLALAVAGQGAHGVAFNGDGKTAYVSNQAANTVTVIDIASRTPIATINVGSKPNGMAWRKKPQ</sequence>
<evidence type="ECO:0000313" key="1">
    <source>
        <dbReference type="EMBL" id="WXA90879.1"/>
    </source>
</evidence>
<dbReference type="Proteomes" id="UP001379533">
    <property type="component" value="Chromosome"/>
</dbReference>